<dbReference type="WBParaSite" id="GPUH_0000150001-mRNA-1">
    <property type="protein sequence ID" value="GPUH_0000150001-mRNA-1"/>
    <property type="gene ID" value="GPUH_0000150001"/>
</dbReference>
<keyword evidence="1" id="KW-0812">Transmembrane</keyword>
<sequence length="210" mass="23817">MYVFVLEWTPAISEATGNTEIPHGYIFASFMVAIMIGSSIFKLLSKYDRPESFMRFVLVLSLLCLGTPILWPENVLAVFLAFVVFEICVGIFWPAMGFMRGIYIPESTRATIMNFCRVPLNSIVIFLLLQNLPQQAIFLCCVLFLVCAAAVQQYLHRYVTLCPFMLSVKKCRSNIAIHKNITFKLISKVCNYSAKQRLCCRGVVHVFSAD</sequence>
<dbReference type="EMBL" id="UYRT01001825">
    <property type="protein sequence ID" value="VDK30215.1"/>
    <property type="molecule type" value="Genomic_DNA"/>
</dbReference>
<protein>
    <submittedName>
        <fullName evidence="4">MFS domain-containing protein</fullName>
    </submittedName>
</protein>
<keyword evidence="3" id="KW-1185">Reference proteome</keyword>
<reference evidence="2 3" key="2">
    <citation type="submission" date="2018-11" db="EMBL/GenBank/DDBJ databases">
        <authorList>
            <consortium name="Pathogen Informatics"/>
        </authorList>
    </citation>
    <scope>NUCLEOTIDE SEQUENCE [LARGE SCALE GENOMIC DNA]</scope>
</reference>
<feature type="transmembrane region" description="Helical" evidence="1">
    <location>
        <begin position="53"/>
        <end position="71"/>
    </location>
</feature>
<evidence type="ECO:0000313" key="3">
    <source>
        <dbReference type="Proteomes" id="UP000271098"/>
    </source>
</evidence>
<accession>A0A183CYF6</accession>
<keyword evidence="1" id="KW-1133">Transmembrane helix</keyword>
<dbReference type="GO" id="GO:0016020">
    <property type="term" value="C:membrane"/>
    <property type="evidence" value="ECO:0007669"/>
    <property type="project" value="InterPro"/>
</dbReference>
<dbReference type="PANTHER" id="PTHR23516:SF23">
    <property type="entry name" value="MOLYBDATE-ANION TRANSPORTER"/>
    <property type="match status" value="1"/>
</dbReference>
<dbReference type="PANTHER" id="PTHR23516">
    <property type="entry name" value="SAM (S-ADENOSYL METHIONINE) TRANSPORTER"/>
    <property type="match status" value="1"/>
</dbReference>
<evidence type="ECO:0000313" key="4">
    <source>
        <dbReference type="WBParaSite" id="GPUH_0000150001-mRNA-1"/>
    </source>
</evidence>
<feature type="transmembrane region" description="Helical" evidence="1">
    <location>
        <begin position="23"/>
        <end position="41"/>
    </location>
</feature>
<dbReference type="Gene3D" id="1.20.1250.20">
    <property type="entry name" value="MFS general substrate transporter like domains"/>
    <property type="match status" value="1"/>
</dbReference>
<proteinExistence type="predicted"/>
<feature type="transmembrane region" description="Helical" evidence="1">
    <location>
        <begin position="111"/>
        <end position="130"/>
    </location>
</feature>
<dbReference type="GO" id="GO:0015098">
    <property type="term" value="F:molybdate ion transmembrane transporter activity"/>
    <property type="evidence" value="ECO:0007669"/>
    <property type="project" value="InterPro"/>
</dbReference>
<dbReference type="InterPro" id="IPR036259">
    <property type="entry name" value="MFS_trans_sf"/>
</dbReference>
<dbReference type="OrthoDB" id="263957at2759"/>
<dbReference type="Pfam" id="PF05631">
    <property type="entry name" value="MFS_5"/>
    <property type="match status" value="1"/>
</dbReference>
<feature type="transmembrane region" description="Helical" evidence="1">
    <location>
        <begin position="77"/>
        <end position="99"/>
    </location>
</feature>
<reference evidence="4" key="1">
    <citation type="submission" date="2016-06" db="UniProtKB">
        <authorList>
            <consortium name="WormBaseParasite"/>
        </authorList>
    </citation>
    <scope>IDENTIFICATION</scope>
</reference>
<organism evidence="4">
    <name type="scientific">Gongylonema pulchrum</name>
    <dbReference type="NCBI Taxonomy" id="637853"/>
    <lineage>
        <taxon>Eukaryota</taxon>
        <taxon>Metazoa</taxon>
        <taxon>Ecdysozoa</taxon>
        <taxon>Nematoda</taxon>
        <taxon>Chromadorea</taxon>
        <taxon>Rhabditida</taxon>
        <taxon>Spirurina</taxon>
        <taxon>Spiruromorpha</taxon>
        <taxon>Spiruroidea</taxon>
        <taxon>Gongylonematidae</taxon>
        <taxon>Gongylonema</taxon>
    </lineage>
</organism>
<evidence type="ECO:0000256" key="1">
    <source>
        <dbReference type="SAM" id="Phobius"/>
    </source>
</evidence>
<dbReference type="InterPro" id="IPR008509">
    <property type="entry name" value="MOT2/MFSD5"/>
</dbReference>
<feature type="transmembrane region" description="Helical" evidence="1">
    <location>
        <begin position="136"/>
        <end position="155"/>
    </location>
</feature>
<dbReference type="SUPFAM" id="SSF103473">
    <property type="entry name" value="MFS general substrate transporter"/>
    <property type="match status" value="1"/>
</dbReference>
<evidence type="ECO:0000313" key="2">
    <source>
        <dbReference type="EMBL" id="VDK30215.1"/>
    </source>
</evidence>
<name>A0A183CYF6_9BILA</name>
<dbReference type="AlphaFoldDB" id="A0A183CYF6"/>
<dbReference type="Proteomes" id="UP000271098">
    <property type="component" value="Unassembled WGS sequence"/>
</dbReference>
<keyword evidence="1" id="KW-0472">Membrane</keyword>
<gene>
    <name evidence="2" type="ORF">GPUH_LOCUS1497</name>
</gene>